<accession>A0ABU8ERC6</accession>
<feature type="transmembrane region" description="Helical" evidence="5">
    <location>
        <begin position="27"/>
        <end position="46"/>
    </location>
</feature>
<dbReference type="PANTHER" id="PTHR30249">
    <property type="entry name" value="PUTATIVE SEROTONIN TRANSPORTER"/>
    <property type="match status" value="1"/>
</dbReference>
<protein>
    <submittedName>
        <fullName evidence="6">LrgB family protein</fullName>
    </submittedName>
</protein>
<evidence type="ECO:0000313" key="6">
    <source>
        <dbReference type="EMBL" id="MEI4548786.1"/>
    </source>
</evidence>
<proteinExistence type="predicted"/>
<dbReference type="Pfam" id="PF04172">
    <property type="entry name" value="LrgB"/>
    <property type="match status" value="1"/>
</dbReference>
<dbReference type="Proteomes" id="UP001382455">
    <property type="component" value="Unassembled WGS sequence"/>
</dbReference>
<dbReference type="EMBL" id="JBAWKS010000001">
    <property type="protein sequence ID" value="MEI4548786.1"/>
    <property type="molecule type" value="Genomic_DNA"/>
</dbReference>
<feature type="transmembrane region" description="Helical" evidence="5">
    <location>
        <begin position="143"/>
        <end position="164"/>
    </location>
</feature>
<evidence type="ECO:0000313" key="7">
    <source>
        <dbReference type="Proteomes" id="UP001382455"/>
    </source>
</evidence>
<evidence type="ECO:0000256" key="1">
    <source>
        <dbReference type="ARBA" id="ARBA00004141"/>
    </source>
</evidence>
<reference evidence="6 7" key="1">
    <citation type="submission" date="2023-12" db="EMBL/GenBank/DDBJ databases">
        <title>Friends and Foes: Symbiotic and Algicidal bacterial influence on Karenia brevis blooms.</title>
        <authorList>
            <person name="Fei C."/>
            <person name="Mohamed A.R."/>
            <person name="Booker A."/>
            <person name="Arshad M."/>
            <person name="Klass S."/>
            <person name="Ahn S."/>
            <person name="Gilbert P.M."/>
            <person name="Heil C.A."/>
            <person name="Martinez J.M."/>
            <person name="Amin S.A."/>
        </authorList>
    </citation>
    <scope>NUCLEOTIDE SEQUENCE [LARGE SCALE GENOMIC DNA]</scope>
    <source>
        <strain evidence="6 7">CE15</strain>
    </source>
</reference>
<keyword evidence="3 5" id="KW-1133">Transmembrane helix</keyword>
<feature type="transmembrane region" description="Helical" evidence="5">
    <location>
        <begin position="58"/>
        <end position="76"/>
    </location>
</feature>
<keyword evidence="2 5" id="KW-0812">Transmembrane</keyword>
<evidence type="ECO:0000256" key="4">
    <source>
        <dbReference type="ARBA" id="ARBA00023136"/>
    </source>
</evidence>
<gene>
    <name evidence="6" type="ORF">WAE96_03555</name>
</gene>
<evidence type="ECO:0000256" key="2">
    <source>
        <dbReference type="ARBA" id="ARBA00022692"/>
    </source>
</evidence>
<keyword evidence="7" id="KW-1185">Reference proteome</keyword>
<comment type="caution">
    <text evidence="6">The sequence shown here is derived from an EMBL/GenBank/DDBJ whole genome shotgun (WGS) entry which is preliminary data.</text>
</comment>
<organism evidence="6 7">
    <name type="scientific">Pseudoalteromonas spongiae</name>
    <dbReference type="NCBI Taxonomy" id="298657"/>
    <lineage>
        <taxon>Bacteria</taxon>
        <taxon>Pseudomonadati</taxon>
        <taxon>Pseudomonadota</taxon>
        <taxon>Gammaproteobacteria</taxon>
        <taxon>Alteromonadales</taxon>
        <taxon>Pseudoalteromonadaceae</taxon>
        <taxon>Pseudoalteromonas</taxon>
    </lineage>
</organism>
<comment type="subcellular location">
    <subcellularLocation>
        <location evidence="1">Membrane</location>
        <topology evidence="1">Multi-pass membrane protein</topology>
    </subcellularLocation>
</comment>
<dbReference type="RefSeq" id="WP_336434624.1">
    <property type="nucleotide sequence ID" value="NZ_JBAWKS010000001.1"/>
</dbReference>
<sequence>MSLLLIALSPFCFFTFKWLQTHYLKHSLCNPILLSIAFISVILVWGEIPYTEFATINTAYFWLLDLAIVALAIPLYKESRTIKQHTWRYILCSATGVLVSSIIAMLVAYLLGANEQLIASLAPNAVTTPIAIEVSNQLNGISALSAVIVICVGIFGAVFGLPLLKLFGVTHISSQGLALGAACHAVGTARAIEIDERMGAFASVSLVLSAILTPLIIPVIYTLIELVLLN</sequence>
<evidence type="ECO:0000256" key="3">
    <source>
        <dbReference type="ARBA" id="ARBA00022989"/>
    </source>
</evidence>
<keyword evidence="4 5" id="KW-0472">Membrane</keyword>
<name>A0ABU8ERC6_9GAMM</name>
<dbReference type="InterPro" id="IPR007300">
    <property type="entry name" value="CidB/LrgB"/>
</dbReference>
<evidence type="ECO:0000256" key="5">
    <source>
        <dbReference type="SAM" id="Phobius"/>
    </source>
</evidence>
<dbReference type="PANTHER" id="PTHR30249:SF0">
    <property type="entry name" value="PLASTIDAL GLYCOLATE_GLYCERATE TRANSLOCATOR 1, CHLOROPLASTIC"/>
    <property type="match status" value="1"/>
</dbReference>
<feature type="transmembrane region" description="Helical" evidence="5">
    <location>
        <begin position="88"/>
        <end position="111"/>
    </location>
</feature>
<feature type="transmembrane region" description="Helical" evidence="5">
    <location>
        <begin position="200"/>
        <end position="224"/>
    </location>
</feature>